<sequence length="383" mass="44268">MRDEVKVPNRDSESLFKHCPKLEKIRFCTSRSNSFKWAVEKRDLLVGSDSSLSSTLDIKLPPLREVYAKCQKVSALRVVNDIIYAFQNTIRVIDVEETLFRKPCRVPLNWDWLLPNLVKIQIQFVDFTLFDLESLNFCPSLKELRLISHSKECGSSPEFGPVLRLPNLRRISLLNGICYKFNFASLKHSPLLETILLFENGSFSPIRPSDSPCWAWTWDWELLYLKSLILIGESATLFQFHLLDSCPRLEHLNLNIGKYHQTLTLNEILRTDVPTECLSHVVPRKEISRKCMYRFTGFEISGETLSALLQRYMLHVTEIHLVSLKGVTSADVINATQKLPRIRYVHSTLTLTDADIEQNDMYLVVSKKHGKGWRCGSVNYMMR</sequence>
<accession>A0ABR2VLK5</accession>
<protein>
    <recommendedName>
        <fullName evidence="3">FBD domain-containing protein</fullName>
    </recommendedName>
</protein>
<organism evidence="1 2">
    <name type="scientific">Basidiobolus ranarum</name>
    <dbReference type="NCBI Taxonomy" id="34480"/>
    <lineage>
        <taxon>Eukaryota</taxon>
        <taxon>Fungi</taxon>
        <taxon>Fungi incertae sedis</taxon>
        <taxon>Zoopagomycota</taxon>
        <taxon>Entomophthoromycotina</taxon>
        <taxon>Basidiobolomycetes</taxon>
        <taxon>Basidiobolales</taxon>
        <taxon>Basidiobolaceae</taxon>
        <taxon>Basidiobolus</taxon>
    </lineage>
</organism>
<evidence type="ECO:0000313" key="2">
    <source>
        <dbReference type="Proteomes" id="UP001479436"/>
    </source>
</evidence>
<keyword evidence="2" id="KW-1185">Reference proteome</keyword>
<gene>
    <name evidence="1" type="ORF">K7432_016452</name>
</gene>
<evidence type="ECO:0000313" key="1">
    <source>
        <dbReference type="EMBL" id="KAK9679023.1"/>
    </source>
</evidence>
<evidence type="ECO:0008006" key="3">
    <source>
        <dbReference type="Google" id="ProtNLM"/>
    </source>
</evidence>
<dbReference type="Proteomes" id="UP001479436">
    <property type="component" value="Unassembled WGS sequence"/>
</dbReference>
<dbReference type="Gene3D" id="3.80.10.10">
    <property type="entry name" value="Ribonuclease Inhibitor"/>
    <property type="match status" value="1"/>
</dbReference>
<reference evidence="1 2" key="1">
    <citation type="submission" date="2023-04" db="EMBL/GenBank/DDBJ databases">
        <title>Genome of Basidiobolus ranarum AG-B5.</title>
        <authorList>
            <person name="Stajich J.E."/>
            <person name="Carter-House D."/>
            <person name="Gryganskyi A."/>
        </authorList>
    </citation>
    <scope>NUCLEOTIDE SEQUENCE [LARGE SCALE GENOMIC DNA]</scope>
    <source>
        <strain evidence="1 2">AG-B5</strain>
    </source>
</reference>
<dbReference type="SUPFAM" id="SSF52047">
    <property type="entry name" value="RNI-like"/>
    <property type="match status" value="1"/>
</dbReference>
<dbReference type="InterPro" id="IPR032675">
    <property type="entry name" value="LRR_dom_sf"/>
</dbReference>
<dbReference type="EMBL" id="JASJQH010009593">
    <property type="protein sequence ID" value="KAK9679023.1"/>
    <property type="molecule type" value="Genomic_DNA"/>
</dbReference>
<name>A0ABR2VLK5_9FUNG</name>
<comment type="caution">
    <text evidence="1">The sequence shown here is derived from an EMBL/GenBank/DDBJ whole genome shotgun (WGS) entry which is preliminary data.</text>
</comment>
<proteinExistence type="predicted"/>